<gene>
    <name evidence="2" type="ORF">EHF44_21225</name>
</gene>
<dbReference type="Proteomes" id="UP000270411">
    <property type="component" value="Chromosome 2"/>
</dbReference>
<dbReference type="RefSeq" id="WP_124685683.1">
    <property type="nucleotide sequence ID" value="NZ_CP033970.1"/>
</dbReference>
<sequence length="74" mass="7707">MNTPRDNAPQNTPAENDANKASENQTVEIKVSGDGNGLVDDETSGHVLKPEHPAPGKTPNERLAGEGDADATSQ</sequence>
<evidence type="ECO:0000313" key="3">
    <source>
        <dbReference type="Proteomes" id="UP000270411"/>
    </source>
</evidence>
<organism evidence="2 3">
    <name type="scientific">Cupriavidus pauculus</name>
    <dbReference type="NCBI Taxonomy" id="82633"/>
    <lineage>
        <taxon>Bacteria</taxon>
        <taxon>Pseudomonadati</taxon>
        <taxon>Pseudomonadota</taxon>
        <taxon>Betaproteobacteria</taxon>
        <taxon>Burkholderiales</taxon>
        <taxon>Burkholderiaceae</taxon>
        <taxon>Cupriavidus</taxon>
    </lineage>
</organism>
<evidence type="ECO:0000313" key="2">
    <source>
        <dbReference type="EMBL" id="AZG15952.1"/>
    </source>
</evidence>
<dbReference type="KEGG" id="cpau:EHF44_21225"/>
<accession>A0A3G8H8P4</accession>
<dbReference type="AlphaFoldDB" id="A0A3G8H8P4"/>
<name>A0A3G8H8P4_9BURK</name>
<evidence type="ECO:0000256" key="1">
    <source>
        <dbReference type="SAM" id="MobiDB-lite"/>
    </source>
</evidence>
<feature type="region of interest" description="Disordered" evidence="1">
    <location>
        <begin position="1"/>
        <end position="74"/>
    </location>
</feature>
<dbReference type="EMBL" id="CP033970">
    <property type="protein sequence ID" value="AZG15952.1"/>
    <property type="molecule type" value="Genomic_DNA"/>
</dbReference>
<feature type="compositionally biased region" description="Basic and acidic residues" evidence="1">
    <location>
        <begin position="48"/>
        <end position="65"/>
    </location>
</feature>
<proteinExistence type="predicted"/>
<reference evidence="3" key="1">
    <citation type="submission" date="2018-11" db="EMBL/GenBank/DDBJ databases">
        <title>FDA dAtabase for Regulatory Grade micrObial Sequences (FDA-ARGOS): Supporting development and validation of Infectious Disease Dx tests.</title>
        <authorList>
            <person name="Goldberg B."/>
            <person name="Campos J."/>
            <person name="Tallon L."/>
            <person name="Sadzewicz L."/>
            <person name="Zhao X."/>
            <person name="Vavikolanu K."/>
            <person name="Mehta A."/>
            <person name="Aluvathingal J."/>
            <person name="Nadendla S."/>
            <person name="Geyer C."/>
            <person name="Nandy P."/>
            <person name="Yan Y."/>
            <person name="Sichtig H."/>
        </authorList>
    </citation>
    <scope>NUCLEOTIDE SEQUENCE [LARGE SCALE GENOMIC DNA]</scope>
    <source>
        <strain evidence="3">FDAARGOS_614</strain>
    </source>
</reference>
<feature type="compositionally biased region" description="Polar residues" evidence="1">
    <location>
        <begin position="1"/>
        <end position="27"/>
    </location>
</feature>
<dbReference type="OrthoDB" id="8967189at2"/>
<protein>
    <submittedName>
        <fullName evidence="2">Uncharacterized protein</fullName>
    </submittedName>
</protein>